<keyword evidence="2" id="KW-0812">Transmembrane</keyword>
<keyword evidence="2" id="KW-0472">Membrane</keyword>
<evidence type="ECO:0000313" key="5">
    <source>
        <dbReference type="Proteomes" id="UP001497525"/>
    </source>
</evidence>
<protein>
    <recommendedName>
        <fullName evidence="3">Apple domain-containing protein</fullName>
    </recommendedName>
</protein>
<accession>A0AAV2TWF3</accession>
<dbReference type="InterPro" id="IPR003609">
    <property type="entry name" value="Pan_app"/>
</dbReference>
<organism evidence="4 5">
    <name type="scientific">Calicophoron daubneyi</name>
    <name type="common">Rumen fluke</name>
    <name type="synonym">Paramphistomum daubneyi</name>
    <dbReference type="NCBI Taxonomy" id="300641"/>
    <lineage>
        <taxon>Eukaryota</taxon>
        <taxon>Metazoa</taxon>
        <taxon>Spiralia</taxon>
        <taxon>Lophotrochozoa</taxon>
        <taxon>Platyhelminthes</taxon>
        <taxon>Trematoda</taxon>
        <taxon>Digenea</taxon>
        <taxon>Plagiorchiida</taxon>
        <taxon>Pronocephalata</taxon>
        <taxon>Paramphistomoidea</taxon>
        <taxon>Paramphistomidae</taxon>
        <taxon>Calicophoron</taxon>
    </lineage>
</organism>
<evidence type="ECO:0000259" key="3">
    <source>
        <dbReference type="PROSITE" id="PS50948"/>
    </source>
</evidence>
<dbReference type="EMBL" id="CAXLJL010000623">
    <property type="protein sequence ID" value="CAL5139702.1"/>
    <property type="molecule type" value="Genomic_DNA"/>
</dbReference>
<feature type="region of interest" description="Disordered" evidence="1">
    <location>
        <begin position="372"/>
        <end position="395"/>
    </location>
</feature>
<feature type="domain" description="Apple" evidence="3">
    <location>
        <begin position="129"/>
        <end position="211"/>
    </location>
</feature>
<evidence type="ECO:0000256" key="1">
    <source>
        <dbReference type="SAM" id="MobiDB-lite"/>
    </source>
</evidence>
<keyword evidence="2" id="KW-1133">Transmembrane helix</keyword>
<evidence type="ECO:0000313" key="4">
    <source>
        <dbReference type="EMBL" id="CAL5139702.1"/>
    </source>
</evidence>
<comment type="caution">
    <text evidence="4">The sequence shown here is derived from an EMBL/GenBank/DDBJ whole genome shotgun (WGS) entry which is preliminary data.</text>
</comment>
<feature type="transmembrane region" description="Helical" evidence="2">
    <location>
        <begin position="512"/>
        <end position="533"/>
    </location>
</feature>
<name>A0AAV2TWF3_CALDB</name>
<dbReference type="Proteomes" id="UP001497525">
    <property type="component" value="Unassembled WGS sequence"/>
</dbReference>
<dbReference type="AlphaFoldDB" id="A0AAV2TWF3"/>
<proteinExistence type="predicted"/>
<dbReference type="PROSITE" id="PS50948">
    <property type="entry name" value="PAN"/>
    <property type="match status" value="1"/>
</dbReference>
<gene>
    <name evidence="4" type="ORF">CDAUBV1_LOCUS14817</name>
</gene>
<evidence type="ECO:0000256" key="2">
    <source>
        <dbReference type="SAM" id="Phobius"/>
    </source>
</evidence>
<reference evidence="4" key="1">
    <citation type="submission" date="2024-06" db="EMBL/GenBank/DDBJ databases">
        <authorList>
            <person name="Liu X."/>
            <person name="Lenzi L."/>
            <person name="Haldenby T S."/>
            <person name="Uol C."/>
        </authorList>
    </citation>
    <scope>NUCLEOTIDE SEQUENCE</scope>
</reference>
<sequence length="534" mass="59946">MPDPEGFHWILIDFGSMIHKIREIRMVSLNPHGDTSFLDAIDVFVIDSLNSGKQQFGQMTHRSMLGPVLPWNSRGFHFCGSTSHMVRNRRTTSVECIQPLSGRWLALRRKNTLVMCLVSPYVEKAFEECFEVLSHDPAGGYYGNIYRNVRHMPLENCRSACMQDNNCEAVLYTKSKYSETCELTHTFVTQGEKEDQLVCPEGSCTLELNHCHKGKMLLLEKVPSAAIGTDEQVEDWRVVFADGVYDKSEKSRAYLLSVYLEGTLKCTEWNCGPVHVYSVTANNRENLCGTINTEQIERLDKAILFCNSSAQLQGTKLIRLRWKSSQTIDPTTPLSLKINISGGHVRMSLNAPASNQNLDSVIAMPSSVTTATTTQKTTATTHRESENPVTYHPNLLDTDYQPNASLEETSGSEGLEIDERPGTTGTVTSTHLMNTASISNSTAGGLINDQEQPSKVIESSPLQPPVSKPDQERMMMDREYLDKRVEKRDEEYNQDNSKHFYLNDQRSYSSNVFGSMSLTAGVCIIVCFHIIMYT</sequence>